<dbReference type="Pfam" id="PF04149">
    <property type="entry name" value="DUF397"/>
    <property type="match status" value="1"/>
</dbReference>
<feature type="region of interest" description="Disordered" evidence="1">
    <location>
        <begin position="1"/>
        <end position="21"/>
    </location>
</feature>
<organism evidence="3 4">
    <name type="scientific">Actinomadura vinacea</name>
    <dbReference type="NCBI Taxonomy" id="115336"/>
    <lineage>
        <taxon>Bacteria</taxon>
        <taxon>Bacillati</taxon>
        <taxon>Actinomycetota</taxon>
        <taxon>Actinomycetes</taxon>
        <taxon>Streptosporangiales</taxon>
        <taxon>Thermomonosporaceae</taxon>
        <taxon>Actinomadura</taxon>
    </lineage>
</organism>
<dbReference type="InterPro" id="IPR007278">
    <property type="entry name" value="DUF397"/>
</dbReference>
<protein>
    <recommendedName>
        <fullName evidence="2">DUF397 domain-containing protein</fullName>
    </recommendedName>
</protein>
<dbReference type="RefSeq" id="WP_344596903.1">
    <property type="nucleotide sequence ID" value="NZ_BAAARW010000039.1"/>
</dbReference>
<sequence length="71" mass="7641">MSEQNLARLQWRTSSHSGGQGTQCVQVAALEAKKAVAARDSKNPDGGMLTFSRGEWAAFLGRVKAGTFDRT</sequence>
<gene>
    <name evidence="3" type="ORF">GCM10010191_83420</name>
</gene>
<accession>A0ABN3KBE3</accession>
<evidence type="ECO:0000313" key="3">
    <source>
        <dbReference type="EMBL" id="GAA2452432.1"/>
    </source>
</evidence>
<dbReference type="EMBL" id="BAAARW010000039">
    <property type="protein sequence ID" value="GAA2452432.1"/>
    <property type="molecule type" value="Genomic_DNA"/>
</dbReference>
<reference evidence="3 4" key="1">
    <citation type="journal article" date="2019" name="Int. J. Syst. Evol. Microbiol.">
        <title>The Global Catalogue of Microorganisms (GCM) 10K type strain sequencing project: providing services to taxonomists for standard genome sequencing and annotation.</title>
        <authorList>
            <consortium name="The Broad Institute Genomics Platform"/>
            <consortium name="The Broad Institute Genome Sequencing Center for Infectious Disease"/>
            <person name="Wu L."/>
            <person name="Ma J."/>
        </authorList>
    </citation>
    <scope>NUCLEOTIDE SEQUENCE [LARGE SCALE GENOMIC DNA]</scope>
    <source>
        <strain evidence="3 4">JCM 3325</strain>
    </source>
</reference>
<dbReference type="Proteomes" id="UP001501231">
    <property type="component" value="Unassembled WGS sequence"/>
</dbReference>
<evidence type="ECO:0000313" key="4">
    <source>
        <dbReference type="Proteomes" id="UP001501231"/>
    </source>
</evidence>
<feature type="domain" description="DUF397" evidence="2">
    <location>
        <begin position="9"/>
        <end position="64"/>
    </location>
</feature>
<keyword evidence="4" id="KW-1185">Reference proteome</keyword>
<evidence type="ECO:0000259" key="2">
    <source>
        <dbReference type="Pfam" id="PF04149"/>
    </source>
</evidence>
<proteinExistence type="predicted"/>
<comment type="caution">
    <text evidence="3">The sequence shown here is derived from an EMBL/GenBank/DDBJ whole genome shotgun (WGS) entry which is preliminary data.</text>
</comment>
<evidence type="ECO:0000256" key="1">
    <source>
        <dbReference type="SAM" id="MobiDB-lite"/>
    </source>
</evidence>
<name>A0ABN3KBE3_9ACTN</name>